<proteinExistence type="predicted"/>
<reference evidence="2" key="2">
    <citation type="submission" date="2020-02" db="EMBL/GenBank/DDBJ databases">
        <authorList>
            <consortium name="NCBI Pathogen Detection Project"/>
        </authorList>
    </citation>
    <scope>NUCLEOTIDE SEQUENCE</scope>
    <source>
        <strain evidence="2">MA.CK_93/00017804</strain>
    </source>
</reference>
<comment type="caution">
    <text evidence="2">The sequence shown here is derived from an EMBL/GenBank/DDBJ whole genome shotgun (WGS) entry which is preliminary data.</text>
</comment>
<sequence length="112" mass="12848">MMVNITFSMILCSLINNHINRRFSCGQIRFPVEQDLRSLPLRPAPSHHNMCHPSGVILTYILCFYAAARPGAQGRKRPLCLFPHRSTLPESSNMKESRIRKKRRDGNSVPFL</sequence>
<dbReference type="EMBL" id="DAAUNA010000027">
    <property type="protein sequence ID" value="HAF1406487.1"/>
    <property type="molecule type" value="Genomic_DNA"/>
</dbReference>
<reference evidence="2" key="1">
    <citation type="journal article" date="2018" name="Genome Biol.">
        <title>SKESA: strategic k-mer extension for scrupulous assemblies.</title>
        <authorList>
            <person name="Souvorov A."/>
            <person name="Agarwala R."/>
            <person name="Lipman D.J."/>
        </authorList>
    </citation>
    <scope>NUCLEOTIDE SEQUENCE</scope>
    <source>
        <strain evidence="2">MA.CK_93/00017804</strain>
    </source>
</reference>
<accession>A0A742L2F7</accession>
<name>A0A742L2F7_SALER</name>
<gene>
    <name evidence="2" type="ORF">G8M00_005131</name>
</gene>
<feature type="region of interest" description="Disordered" evidence="1">
    <location>
        <begin position="85"/>
        <end position="112"/>
    </location>
</feature>
<protein>
    <submittedName>
        <fullName evidence="2">Uncharacterized protein</fullName>
    </submittedName>
</protein>
<evidence type="ECO:0000313" key="2">
    <source>
        <dbReference type="EMBL" id="HAF1406487.1"/>
    </source>
</evidence>
<dbReference type="AlphaFoldDB" id="A0A742L2F7"/>
<evidence type="ECO:0000256" key="1">
    <source>
        <dbReference type="SAM" id="MobiDB-lite"/>
    </source>
</evidence>
<organism evidence="2">
    <name type="scientific">Salmonella enterica</name>
    <name type="common">Salmonella choleraesuis</name>
    <dbReference type="NCBI Taxonomy" id="28901"/>
    <lineage>
        <taxon>Bacteria</taxon>
        <taxon>Pseudomonadati</taxon>
        <taxon>Pseudomonadota</taxon>
        <taxon>Gammaproteobacteria</taxon>
        <taxon>Enterobacterales</taxon>
        <taxon>Enterobacteriaceae</taxon>
        <taxon>Salmonella</taxon>
    </lineage>
</organism>